<feature type="transmembrane region" description="Helical" evidence="1">
    <location>
        <begin position="37"/>
        <end position="57"/>
    </location>
</feature>
<feature type="domain" description="Cytochrome c assembly protein" evidence="2">
    <location>
        <begin position="70"/>
        <end position="260"/>
    </location>
</feature>
<feature type="transmembrane region" description="Helical" evidence="1">
    <location>
        <begin position="243"/>
        <end position="262"/>
    </location>
</feature>
<feature type="transmembrane region" description="Helical" evidence="1">
    <location>
        <begin position="126"/>
        <end position="153"/>
    </location>
</feature>
<dbReference type="EMBL" id="JADPKZ010000047">
    <property type="protein sequence ID" value="MBF8378764.1"/>
    <property type="molecule type" value="Genomic_DNA"/>
</dbReference>
<dbReference type="InterPro" id="IPR002541">
    <property type="entry name" value="Cyt_c_assembly"/>
</dbReference>
<feature type="transmembrane region" description="Helical" evidence="1">
    <location>
        <begin position="95"/>
        <end position="114"/>
    </location>
</feature>
<evidence type="ECO:0000259" key="2">
    <source>
        <dbReference type="Pfam" id="PF01578"/>
    </source>
</evidence>
<evidence type="ECO:0000313" key="4">
    <source>
        <dbReference type="Proteomes" id="UP000642910"/>
    </source>
</evidence>
<organism evidence="3 4">
    <name type="scientific">Alicyclobacillus mali</name>
    <name type="common">ex Roth et al. 2021</name>
    <dbReference type="NCBI Taxonomy" id="1123961"/>
    <lineage>
        <taxon>Bacteria</taxon>
        <taxon>Bacillati</taxon>
        <taxon>Bacillota</taxon>
        <taxon>Bacilli</taxon>
        <taxon>Bacillales</taxon>
        <taxon>Alicyclobacillaceae</taxon>
        <taxon>Alicyclobacillus</taxon>
    </lineage>
</organism>
<dbReference type="Proteomes" id="UP000642910">
    <property type="component" value="Unassembled WGS sequence"/>
</dbReference>
<evidence type="ECO:0000256" key="1">
    <source>
        <dbReference type="SAM" id="Phobius"/>
    </source>
</evidence>
<feature type="transmembrane region" description="Helical" evidence="1">
    <location>
        <begin position="6"/>
        <end position="25"/>
    </location>
</feature>
<accession>A0ABS0F639</accession>
<feature type="transmembrane region" description="Helical" evidence="1">
    <location>
        <begin position="212"/>
        <end position="231"/>
    </location>
</feature>
<evidence type="ECO:0000313" key="3">
    <source>
        <dbReference type="EMBL" id="MBF8378764.1"/>
    </source>
</evidence>
<feature type="transmembrane region" description="Helical" evidence="1">
    <location>
        <begin position="69"/>
        <end position="88"/>
    </location>
</feature>
<sequence>MAMGAWYVLSMVAYALALVWSGWSFAQARPSSPRTGYGLFVAAFALVTTVFLARLASLREAADYSRGDLALFIAWLMITVTVAMGRGAASSPVALLLNAVGFGLALLAGGLQAGSNTPFFPASSLLALHVALAVLGDTAFAFSFSFALMHLVLESRLRRRLFDRWYLHLPSLATLDSLALFASATGAGLLFLAMVTGLWWGDRVLHQWLLAWPKFMVTAFCLMLYVSYLIWRVRRKASTRAMMMFQVICFVVVLSNLLFVGGRLP</sequence>
<keyword evidence="1" id="KW-1133">Transmembrane helix</keyword>
<name>A0ABS0F639_9BACL</name>
<reference evidence="3 4" key="1">
    <citation type="submission" date="2020-11" db="EMBL/GenBank/DDBJ databases">
        <title>Genomic insight of Alicyclobacillus mali FL 18 reveals a new arsenic-resistant strain, with potential in environmental biotechnology.</title>
        <authorList>
            <person name="Fiorentino G."/>
            <person name="Gallo G."/>
            <person name="Aulitto M."/>
        </authorList>
    </citation>
    <scope>NUCLEOTIDE SEQUENCE [LARGE SCALE GENOMIC DNA]</scope>
    <source>
        <strain evidence="3 4">FL 18</strain>
    </source>
</reference>
<keyword evidence="4" id="KW-1185">Reference proteome</keyword>
<proteinExistence type="predicted"/>
<feature type="transmembrane region" description="Helical" evidence="1">
    <location>
        <begin position="174"/>
        <end position="200"/>
    </location>
</feature>
<protein>
    <submittedName>
        <fullName evidence="3">Cytochrome c biogenesis protein CcsA</fullName>
    </submittedName>
</protein>
<dbReference type="Pfam" id="PF01578">
    <property type="entry name" value="Cytochrom_C_asm"/>
    <property type="match status" value="1"/>
</dbReference>
<keyword evidence="1" id="KW-0812">Transmembrane</keyword>
<gene>
    <name evidence="3" type="primary">ccsA</name>
    <name evidence="3" type="ORF">IW967_12950</name>
</gene>
<comment type="caution">
    <text evidence="3">The sequence shown here is derived from an EMBL/GenBank/DDBJ whole genome shotgun (WGS) entry which is preliminary data.</text>
</comment>
<keyword evidence="1" id="KW-0472">Membrane</keyword>